<name>A0A2V2WKC7_TRYCR</name>
<dbReference type="VEuPathDB" id="TriTrypDB:TcYC6_0078770"/>
<feature type="compositionally biased region" description="Basic and acidic residues" evidence="1">
    <location>
        <begin position="1074"/>
        <end position="1087"/>
    </location>
</feature>
<dbReference type="VEuPathDB" id="TriTrypDB:ECC02_005771"/>
<feature type="compositionally biased region" description="Basic and acidic residues" evidence="1">
    <location>
        <begin position="1135"/>
        <end position="1145"/>
    </location>
</feature>
<feature type="region of interest" description="Disordered" evidence="1">
    <location>
        <begin position="948"/>
        <end position="977"/>
    </location>
</feature>
<feature type="compositionally biased region" description="Basic and acidic residues" evidence="1">
    <location>
        <begin position="1045"/>
        <end position="1055"/>
    </location>
</feature>
<dbReference type="GO" id="GO:0003677">
    <property type="term" value="F:DNA binding"/>
    <property type="evidence" value="ECO:0007669"/>
    <property type="project" value="InterPro"/>
</dbReference>
<dbReference type="Proteomes" id="UP000246078">
    <property type="component" value="Unassembled WGS sequence"/>
</dbReference>
<evidence type="ECO:0000313" key="6">
    <source>
        <dbReference type="EMBL" id="PWV09031.1"/>
    </source>
</evidence>
<dbReference type="Pfam" id="PF24949">
    <property type="entry name" value="DUF7760"/>
    <property type="match status" value="1"/>
</dbReference>
<dbReference type="SMART" id="SM00384">
    <property type="entry name" value="AT_hook"/>
    <property type="match status" value="11"/>
</dbReference>
<proteinExistence type="predicted"/>
<feature type="compositionally biased region" description="Basic residues" evidence="1">
    <location>
        <begin position="1064"/>
        <end position="1073"/>
    </location>
</feature>
<dbReference type="VEuPathDB" id="TriTrypDB:Tc_MARK_42"/>
<evidence type="ECO:0000313" key="7">
    <source>
        <dbReference type="Proteomes" id="UP000246078"/>
    </source>
</evidence>
<protein>
    <submittedName>
        <fullName evidence="6">Tripartite attachment complex protein 102</fullName>
    </submittedName>
</protein>
<dbReference type="InterPro" id="IPR056664">
    <property type="entry name" value="DUF7762"/>
</dbReference>
<dbReference type="Pfam" id="PF24952">
    <property type="entry name" value="DUF7761"/>
    <property type="match status" value="1"/>
</dbReference>
<feature type="region of interest" description="Disordered" evidence="1">
    <location>
        <begin position="702"/>
        <end position="731"/>
    </location>
</feature>
<evidence type="ECO:0000259" key="4">
    <source>
        <dbReference type="Pfam" id="PF24952"/>
    </source>
</evidence>
<dbReference type="InterPro" id="IPR017956">
    <property type="entry name" value="AT_hook_DNA-bd_motif"/>
</dbReference>
<feature type="region of interest" description="Disordered" evidence="1">
    <location>
        <begin position="990"/>
        <end position="1017"/>
    </location>
</feature>
<organism evidence="6 7">
    <name type="scientific">Trypanosoma cruzi</name>
    <dbReference type="NCBI Taxonomy" id="5693"/>
    <lineage>
        <taxon>Eukaryota</taxon>
        <taxon>Discoba</taxon>
        <taxon>Euglenozoa</taxon>
        <taxon>Kinetoplastea</taxon>
        <taxon>Metakinetoplastina</taxon>
        <taxon>Trypanosomatida</taxon>
        <taxon>Trypanosomatidae</taxon>
        <taxon>Trypanosoma</taxon>
        <taxon>Schizotrypanum</taxon>
    </lineage>
</organism>
<dbReference type="InterPro" id="IPR056663">
    <property type="entry name" value="DUF7761"/>
</dbReference>
<feature type="region of interest" description="Disordered" evidence="1">
    <location>
        <begin position="825"/>
        <end position="854"/>
    </location>
</feature>
<accession>A0A2V2WKC7</accession>
<evidence type="ECO:0000256" key="1">
    <source>
        <dbReference type="SAM" id="MobiDB-lite"/>
    </source>
</evidence>
<dbReference type="Pfam" id="PF24953">
    <property type="entry name" value="DUF7762"/>
    <property type="match status" value="1"/>
</dbReference>
<dbReference type="InterPro" id="IPR056661">
    <property type="entry name" value="DUF7759"/>
</dbReference>
<feature type="region of interest" description="Disordered" evidence="1">
    <location>
        <begin position="624"/>
        <end position="690"/>
    </location>
</feature>
<dbReference type="VEuPathDB" id="TriTrypDB:TCSYLVIO_001243"/>
<dbReference type="VEuPathDB" id="TriTrypDB:TcBrA4_0004990"/>
<feature type="domain" description="DUF7762" evidence="5">
    <location>
        <begin position="421"/>
        <end position="525"/>
    </location>
</feature>
<evidence type="ECO:0000259" key="3">
    <source>
        <dbReference type="Pfam" id="PF24949"/>
    </source>
</evidence>
<dbReference type="VEuPathDB" id="TriTrypDB:C4B63_76g57"/>
<dbReference type="VEuPathDB" id="TriTrypDB:TcCL_NonESM00499"/>
<dbReference type="PANTHER" id="PTHR42262">
    <property type="entry name" value="PDZ DOMAIN-CONTAINING PROTEIN-RELATED"/>
    <property type="match status" value="1"/>
</dbReference>
<feature type="domain" description="DUF7760" evidence="3">
    <location>
        <begin position="40"/>
        <end position="284"/>
    </location>
</feature>
<dbReference type="VEuPathDB" id="TriTrypDB:TcCLB.509207.40"/>
<dbReference type="EMBL" id="PRFC01000083">
    <property type="protein sequence ID" value="PWV09031.1"/>
    <property type="molecule type" value="Genomic_DNA"/>
</dbReference>
<feature type="region of interest" description="Disordered" evidence="1">
    <location>
        <begin position="866"/>
        <end position="895"/>
    </location>
</feature>
<dbReference type="VEuPathDB" id="TriTrypDB:TCDM_02519"/>
<dbReference type="VEuPathDB" id="TriTrypDB:TcCL_ESM04696"/>
<gene>
    <name evidence="6" type="ORF">C3747_83g60</name>
</gene>
<dbReference type="InterPro" id="IPR056662">
    <property type="entry name" value="DUF7760"/>
</dbReference>
<dbReference type="VEuPathDB" id="TriTrypDB:C3747_83g60"/>
<feature type="domain" description="DUF7759" evidence="2">
    <location>
        <begin position="1186"/>
        <end position="1296"/>
    </location>
</feature>
<evidence type="ECO:0000259" key="5">
    <source>
        <dbReference type="Pfam" id="PF24953"/>
    </source>
</evidence>
<feature type="region of interest" description="Disordered" evidence="1">
    <location>
        <begin position="784"/>
        <end position="813"/>
    </location>
</feature>
<dbReference type="VEuPathDB" id="TriTrypDB:TcCL_NonESM00498"/>
<comment type="caution">
    <text evidence="6">The sequence shown here is derived from an EMBL/GenBank/DDBJ whole genome shotgun (WGS) entry which is preliminary data.</text>
</comment>
<dbReference type="PANTHER" id="PTHR42262:SF1">
    <property type="match status" value="1"/>
</dbReference>
<feature type="region of interest" description="Disordered" evidence="1">
    <location>
        <begin position="743"/>
        <end position="772"/>
    </location>
</feature>
<evidence type="ECO:0000259" key="2">
    <source>
        <dbReference type="Pfam" id="PF24945"/>
    </source>
</evidence>
<dbReference type="VEuPathDB" id="TriTrypDB:TcG_05604"/>
<sequence>MYRSKKSGGLAASSATAPENSVGAVQEEIMPNNSRDFKIATGVMAFKARLMAPFMLYDRSIRQVVPNPAHDRVYRSEVTRVQGVVLRELRNALERETSTTPKEMLYGIQKSIMLAYASCAVSSDVEALVPVTSDEEAMDVMPRLESFFGERIASSKAVASLAAVLSTGIVRDSYKEACNRLEARLAVEEQPQAKKKRTTEGQFALEATKKNTQDLFQIRASLLTAFETISTPFNENGTTPLPNSATADATTAVLTVESYYSLLRWVLMMQPERLELNVAHSTMALYQEPQAAKKLFAKVTCYDPTTGKVVIERTTADSKWGMVLNASGALVGLENALRNATPAGGALYHALHQRKAGLSIFDINNVHIGGAEGEELEEGEHEVLVDAKTKAARVEKIKKVLQGSDCVISLRVEKVTTMGEPKEVAFDAIQQGGEEASGQQAVLILKRPSIEVQWKLKMRVHTEGVIVLEDCSDSLPVSEAARNFLSSHRGHLLLVQVNGCDATHGALLMDLFRSSLYLVLRLQVVDNVEQLVADAISKKQGEAIETVQGATVFHEERETNEDEEAEVAQHRALLEQHNIHPDEPLPEVNEFEDASLPKKKGRPKKLNEAEDAVAEMTLMEEQEEMSAAVTEAEEAPLPKKKGRPKKLNEAEDAVAEMTLMEEQEEMSAAVTEAEEAPLPKKKGRPKKLNEAEDAVAEMTLMEEQEEMSAAVTEAEEAPLPKKKGRPKKLNEAEDAVAEMTLMEEQEEMSAAVTEAEEAPLPKKKGRPKKLNEAEDAVAEMTLMEEQEEMSAAVTEAEEAPLPKKKGRPKKLNEAEDAVAEMTLMEEQEEMSAAVTEAEEAPLPKKKGRPKKLNEAEDAVAEMTLMEEQEEMSAAVTEAEEAPLPKKKGRPKKLNEAEDAVAEMTLMEEQEEMSAAVTEAEEAPLPKKKGRPKKLNEAEDAVAEMTLMEEQEEMSAAVTEAEEAPLPKKKGRPKKLNEAEDAVAEMTLMEEQEMSAAVTEAEEAPLPKKKGRPKKLNEAEDAVAEMTLMEEQEEMSAAVTEAEEAPLPKKKEKGQGEGKLGGSVSRKRKKLSKRILKEMKKRAREEKKKKLREMKKRRLIKEKDAMKAATVNKSSPLEEVAKEQGVLDTPVVNIKSHSELAAEEGKKKKSTKPVSSPPTKPSPPSAAVEEVRTVTSYAPTVSAVELKNAPPLTFENAVTLDRFDGSYMELRRPDLKTPWNMKVSFGGDKLVLTSLPPISAALKTHPFLKSLRPDTNGQINWLVDNVNGTDLTTANKSLRAKALDLMKKTNKISLLLRPLSK</sequence>
<feature type="compositionally biased region" description="Basic residues" evidence="1">
    <location>
        <begin position="1088"/>
        <end position="1099"/>
    </location>
</feature>
<feature type="domain" description="DUF7761" evidence="4">
    <location>
        <begin position="297"/>
        <end position="412"/>
    </location>
</feature>
<reference evidence="6 7" key="1">
    <citation type="journal article" date="2018" name="Microb. Genom.">
        <title>Expanding an expanded genome: long-read sequencing of Trypanosoma cruzi.</title>
        <authorList>
            <person name="Berna L."/>
            <person name="Rodriguez M."/>
            <person name="Chiribao M.L."/>
            <person name="Parodi-Talice A."/>
            <person name="Pita S."/>
            <person name="Rijo G."/>
            <person name="Alvarez-Valin F."/>
            <person name="Robello C."/>
        </authorList>
    </citation>
    <scope>NUCLEOTIDE SEQUENCE [LARGE SCALE GENOMIC DNA]</scope>
    <source>
        <strain evidence="6 7">TCC</strain>
    </source>
</reference>
<dbReference type="Pfam" id="PF24945">
    <property type="entry name" value="DUF7759"/>
    <property type="match status" value="1"/>
</dbReference>
<feature type="compositionally biased region" description="Pro residues" evidence="1">
    <location>
        <begin position="1154"/>
        <end position="1163"/>
    </location>
</feature>
<feature type="region of interest" description="Disordered" evidence="1">
    <location>
        <begin position="1029"/>
        <end position="1169"/>
    </location>
</feature>
<dbReference type="VEuPathDB" id="TriTrypDB:C4B63_76g58"/>
<dbReference type="VEuPathDB" id="TriTrypDB:TCDM_02518"/>
<feature type="region of interest" description="Disordered" evidence="1">
    <location>
        <begin position="907"/>
        <end position="936"/>
    </location>
</feature>
<feature type="compositionally biased region" description="Acidic residues" evidence="1">
    <location>
        <begin position="650"/>
        <end position="665"/>
    </location>
</feature>
<dbReference type="VEuPathDB" id="TriTrypDB:TcCLB.508321.40"/>